<proteinExistence type="predicted"/>
<accession>A0A806FV46</accession>
<feature type="transmembrane region" description="Helical" evidence="1">
    <location>
        <begin position="20"/>
        <end position="42"/>
    </location>
</feature>
<name>A0A806FV46_BIFAN</name>
<keyword evidence="1" id="KW-0812">Transmembrane</keyword>
<feature type="transmembrane region" description="Helical" evidence="1">
    <location>
        <begin position="620"/>
        <end position="639"/>
    </location>
</feature>
<dbReference type="KEGG" id="bnm:BALAC2494_01222"/>
<feature type="transmembrane region" description="Helical" evidence="1">
    <location>
        <begin position="367"/>
        <end position="387"/>
    </location>
</feature>
<feature type="transmembrane region" description="Helical" evidence="1">
    <location>
        <begin position="399"/>
        <end position="419"/>
    </location>
</feature>
<feature type="transmembrane region" description="Helical" evidence="1">
    <location>
        <begin position="211"/>
        <end position="228"/>
    </location>
</feature>
<feature type="transmembrane region" description="Helical" evidence="1">
    <location>
        <begin position="503"/>
        <end position="523"/>
    </location>
</feature>
<feature type="transmembrane region" description="Helical" evidence="1">
    <location>
        <begin position="342"/>
        <end position="361"/>
    </location>
</feature>
<dbReference type="EMBL" id="CP002915">
    <property type="protein sequence ID" value="AEK30991.1"/>
    <property type="molecule type" value="Genomic_DNA"/>
</dbReference>
<evidence type="ECO:0000313" key="2">
    <source>
        <dbReference type="EMBL" id="AEK30991.1"/>
    </source>
</evidence>
<feature type="transmembrane region" description="Helical" evidence="1">
    <location>
        <begin position="651"/>
        <end position="670"/>
    </location>
</feature>
<evidence type="ECO:0000313" key="3">
    <source>
        <dbReference type="Proteomes" id="UP000008394"/>
    </source>
</evidence>
<feature type="transmembrane region" description="Helical" evidence="1">
    <location>
        <begin position="425"/>
        <end position="446"/>
    </location>
</feature>
<gene>
    <name evidence="2" type="ORF">BALAC2494_01222</name>
</gene>
<reference evidence="2 3" key="1">
    <citation type="journal article" date="2011" name="J. Bacteriol.">
        <title>Genome Sequence of the Probiotic Strain Bifidobacterium animalis subsp. lactis CNCM I-2494.</title>
        <authorList>
            <person name="Chervaux C."/>
            <person name="Grimaldi C."/>
            <person name="Bolotin A."/>
            <person name="Quinquis B."/>
            <person name="Legrain-Raspaud S."/>
            <person name="van Hylckama Vlieg J.E."/>
            <person name="Denariaz G."/>
            <person name="Smokvina T."/>
        </authorList>
    </citation>
    <scope>NUCLEOTIDE SEQUENCE [LARGE SCALE GENOMIC DNA]</scope>
    <source>
        <strain evidence="2 3">CNCM I-2494</strain>
    </source>
</reference>
<keyword evidence="1" id="KW-0472">Membrane</keyword>
<feature type="transmembrane region" description="Helical" evidence="1">
    <location>
        <begin position="595"/>
        <end position="614"/>
    </location>
</feature>
<feature type="transmembrane region" description="Helical" evidence="1">
    <location>
        <begin position="248"/>
        <end position="267"/>
    </location>
</feature>
<keyword evidence="1" id="KW-1133">Transmembrane helix</keyword>
<feature type="transmembrane region" description="Helical" evidence="1">
    <location>
        <begin position="458"/>
        <end position="483"/>
    </location>
</feature>
<sequence length="749" mass="84111">MRGVKTMEQITDSQVRSKRGLWVAIAVAVVIVTFFEVGLFNLGHWRTTGLQQAVVGEPVIGRGLKSLGNNEYEITDPETATVTVPVSARDGGGPVRVESVRVQATPNNRNNTEYQQNRYVDGAIELRTTGGRTMSGNEWVSSRDSDGVWGDPRNELHYTTNPSSQYLLIGKKLQYYDSTEIRVRFYGDKGHKVIFDRVYANPTIPFEINPFRLLLEIAIAAFFVVFRPRSAIYRLHVNLHSNRQRSATTVYVVAWSALIVAVAALTMPRPWGYDAGTGHYVDHEQYQRLADALIHGHTWLDLPVDPVLQTMANPYDFFARRGLAASDGHQFIWDHAYFNGRYYCYFGVVPALLTFVPYQLITGHWMPTWVAMGIFSALAVVFGTLLVRRLAHDYFPKASLGVVWLVIIGFNIGTNLFVYNMSCNFYGVPIVCAIALVLMGLWFWQVSKRHDGSVNGRLIGAGSLCMALLLGSRPQFAAAWLLAFPLFWEQITQHRTLFSKRGAWGTAAALLPFVLVTVPLLYYNHIRFGAWLNFGQNYNFTGFDLTTRRSPLYILPGQVFNQLFEPVATTMRFPFITTVDTTLAAPNEPSIGGYFAVYPLALFALLFILLRYQLRDHKVWGLACTMMTVGFIVAVFDCYKGGTTMRYSGDYAFYFMLATLLVVLAFDSGIQQGAIESEGLDLAKSHEVPFAVRDSLGFRTLVTLLVALVFFTMLINLFGLFAKGRLAEFASVRTGMYTTVRNWFIGMTA</sequence>
<feature type="transmembrane region" description="Helical" evidence="1">
    <location>
        <begin position="701"/>
        <end position="721"/>
    </location>
</feature>
<organism evidence="2 3">
    <name type="scientific">Bifidobacterium animalis subsp. lactis CNCM I-2494</name>
    <dbReference type="NCBI Taxonomy" id="1042403"/>
    <lineage>
        <taxon>Bacteria</taxon>
        <taxon>Bacillati</taxon>
        <taxon>Actinomycetota</taxon>
        <taxon>Actinomycetes</taxon>
        <taxon>Bifidobacteriales</taxon>
        <taxon>Bifidobacteriaceae</taxon>
        <taxon>Bifidobacterium</taxon>
    </lineage>
</organism>
<dbReference type="Proteomes" id="UP000008394">
    <property type="component" value="Chromosome"/>
</dbReference>
<protein>
    <submittedName>
        <fullName evidence="2">Transporter</fullName>
    </submittedName>
</protein>
<evidence type="ECO:0000256" key="1">
    <source>
        <dbReference type="SAM" id="Phobius"/>
    </source>
</evidence>
<dbReference type="AlphaFoldDB" id="A0A806FV46"/>